<evidence type="ECO:0000313" key="2">
    <source>
        <dbReference type="EMBL" id="PGH33940.1"/>
    </source>
</evidence>
<feature type="region of interest" description="Disordered" evidence="1">
    <location>
        <begin position="1"/>
        <end position="34"/>
    </location>
</feature>
<keyword evidence="3" id="KW-1185">Reference proteome</keyword>
<accession>A0A2B7ZKT7</accession>
<protein>
    <submittedName>
        <fullName evidence="2">Uncharacterized protein</fullName>
    </submittedName>
</protein>
<evidence type="ECO:0000256" key="1">
    <source>
        <dbReference type="SAM" id="MobiDB-lite"/>
    </source>
</evidence>
<dbReference type="AlphaFoldDB" id="A0A2B7ZKT7"/>
<name>A0A2B7ZKT7_9EURO</name>
<dbReference type="Proteomes" id="UP000226031">
    <property type="component" value="Unassembled WGS sequence"/>
</dbReference>
<reference evidence="2 3" key="1">
    <citation type="submission" date="2017-10" db="EMBL/GenBank/DDBJ databases">
        <title>Comparative genomics in systemic dimorphic fungi from Ajellomycetaceae.</title>
        <authorList>
            <person name="Munoz J.F."/>
            <person name="Mcewen J.G."/>
            <person name="Clay O.K."/>
            <person name="Cuomo C.A."/>
        </authorList>
    </citation>
    <scope>NUCLEOTIDE SEQUENCE [LARGE SCALE GENOMIC DNA]</scope>
    <source>
        <strain evidence="2 3">UAMH4076</strain>
    </source>
</reference>
<gene>
    <name evidence="2" type="ORF">GX50_03261</name>
</gene>
<sequence length="92" mass="10158">MGKDQQRSDQSLLKFLPHFISPSPPDHNDETQCTSHDKDLTYLAPKLVAVNPSTKAARFRSKLAVKVAVIRTLSQVLNPSFRPTPVATCKGN</sequence>
<proteinExistence type="predicted"/>
<organism evidence="2 3">
    <name type="scientific">[Emmonsia] crescens</name>
    <dbReference type="NCBI Taxonomy" id="73230"/>
    <lineage>
        <taxon>Eukaryota</taxon>
        <taxon>Fungi</taxon>
        <taxon>Dikarya</taxon>
        <taxon>Ascomycota</taxon>
        <taxon>Pezizomycotina</taxon>
        <taxon>Eurotiomycetes</taxon>
        <taxon>Eurotiomycetidae</taxon>
        <taxon>Onygenales</taxon>
        <taxon>Ajellomycetaceae</taxon>
        <taxon>Emergomyces</taxon>
    </lineage>
</organism>
<dbReference type="EMBL" id="PDND01000051">
    <property type="protein sequence ID" value="PGH33940.1"/>
    <property type="molecule type" value="Genomic_DNA"/>
</dbReference>
<comment type="caution">
    <text evidence="2">The sequence shown here is derived from an EMBL/GenBank/DDBJ whole genome shotgun (WGS) entry which is preliminary data.</text>
</comment>
<evidence type="ECO:0000313" key="3">
    <source>
        <dbReference type="Proteomes" id="UP000226031"/>
    </source>
</evidence>